<dbReference type="Pfam" id="PF00383">
    <property type="entry name" value="dCMP_cyt_deam_1"/>
    <property type="match status" value="1"/>
</dbReference>
<dbReference type="Proteomes" id="UP000034350">
    <property type="component" value="Unassembled WGS sequence"/>
</dbReference>
<evidence type="ECO:0000313" key="6">
    <source>
        <dbReference type="Proteomes" id="UP000034350"/>
    </source>
</evidence>
<dbReference type="GO" id="GO:0002100">
    <property type="term" value="P:tRNA wobble adenosine to inosine editing"/>
    <property type="evidence" value="ECO:0007669"/>
    <property type="project" value="TreeGrafter"/>
</dbReference>
<proteinExistence type="predicted"/>
<dbReference type="PROSITE" id="PS51747">
    <property type="entry name" value="CYT_DCMP_DEAMINASES_2"/>
    <property type="match status" value="1"/>
</dbReference>
<sequence>MHNFFLNQAYLQAVLAYENHEVPVGCVIVKNGIIISKSHNLTNKLHTPLAHAELNALSKVNNLYSNLIFYITCEPCVMCLGILERINCTVYYGCKNSIFGGTSVIKNNKDFLHNLNDAKCYQILQKFYKRENFNLPEEIRKKKYS</sequence>
<dbReference type="PROSITE" id="PS00903">
    <property type="entry name" value="CYT_DCMP_DEAMINASES_1"/>
    <property type="match status" value="1"/>
</dbReference>
<dbReference type="VEuPathDB" id="MicrosporidiaDB:AAJ76_2200018137"/>
<evidence type="ECO:0000256" key="2">
    <source>
        <dbReference type="ARBA" id="ARBA00022801"/>
    </source>
</evidence>
<accession>A0A0F9WR68</accession>
<keyword evidence="2" id="KW-0378">Hydrolase</keyword>
<dbReference type="SUPFAM" id="SSF53927">
    <property type="entry name" value="Cytidine deaminase-like"/>
    <property type="match status" value="1"/>
</dbReference>
<comment type="caution">
    <text evidence="5">The sequence shown here is derived from an EMBL/GenBank/DDBJ whole genome shotgun (WGS) entry which is preliminary data.</text>
</comment>
<dbReference type="InterPro" id="IPR016192">
    <property type="entry name" value="APOBEC/CMP_deaminase_Zn-bd"/>
</dbReference>
<dbReference type="AlphaFoldDB" id="A0A0F9WR68"/>
<dbReference type="GeneID" id="36319547"/>
<dbReference type="GO" id="GO:0052717">
    <property type="term" value="F:tRNA-specific adenosine-34 deaminase activity"/>
    <property type="evidence" value="ECO:0007669"/>
    <property type="project" value="TreeGrafter"/>
</dbReference>
<dbReference type="GO" id="GO:0008270">
    <property type="term" value="F:zinc ion binding"/>
    <property type="evidence" value="ECO:0007669"/>
    <property type="project" value="InterPro"/>
</dbReference>
<organism evidence="5 6">
    <name type="scientific">Vairimorpha ceranae</name>
    <dbReference type="NCBI Taxonomy" id="40302"/>
    <lineage>
        <taxon>Eukaryota</taxon>
        <taxon>Fungi</taxon>
        <taxon>Fungi incertae sedis</taxon>
        <taxon>Microsporidia</taxon>
        <taxon>Nosematidae</taxon>
        <taxon>Vairimorpha</taxon>
    </lineage>
</organism>
<dbReference type="VEuPathDB" id="MicrosporidiaDB:G9O61_00g014040"/>
<dbReference type="PANTHER" id="PTHR11079:SF149">
    <property type="entry name" value="TRNA-SPECIFIC ADENOSINE DEAMINASE 2"/>
    <property type="match status" value="1"/>
</dbReference>
<reference evidence="5 6" key="1">
    <citation type="journal article" date="2015" name="Environ. Microbiol.">
        <title>Genome analyses suggest the presence of polyploidy and recent human-driven expansions in eight global populations of the honeybee pathogen Nosema ceranae.</title>
        <authorList>
            <person name="Pelin A."/>
            <person name="Selman M."/>
            <person name="Aris-Brosou S."/>
            <person name="Farinelli L."/>
            <person name="Corradi N."/>
        </authorList>
    </citation>
    <scope>NUCLEOTIDE SEQUENCE [LARGE SCALE GENOMIC DNA]</scope>
    <source>
        <strain evidence="5 6">PA08 1199</strain>
    </source>
</reference>
<dbReference type="PANTHER" id="PTHR11079">
    <property type="entry name" value="CYTOSINE DEAMINASE FAMILY MEMBER"/>
    <property type="match status" value="1"/>
</dbReference>
<dbReference type="RefSeq" id="XP_024331140.1">
    <property type="nucleotide sequence ID" value="XM_024474622.1"/>
</dbReference>
<feature type="domain" description="CMP/dCMP-type deaminase" evidence="4">
    <location>
        <begin position="1"/>
        <end position="131"/>
    </location>
</feature>
<dbReference type="OrthoDB" id="1701769at2759"/>
<keyword evidence="1" id="KW-0479">Metal-binding</keyword>
<evidence type="ECO:0000313" key="5">
    <source>
        <dbReference type="EMBL" id="KKO75398.1"/>
    </source>
</evidence>
<evidence type="ECO:0000256" key="1">
    <source>
        <dbReference type="ARBA" id="ARBA00022723"/>
    </source>
</evidence>
<dbReference type="InterPro" id="IPR016193">
    <property type="entry name" value="Cytidine_deaminase-like"/>
</dbReference>
<name>A0A0F9WR68_9MICR</name>
<protein>
    <submittedName>
        <fullName evidence="5">Deoxycytidylate deaminase</fullName>
    </submittedName>
</protein>
<dbReference type="Gene3D" id="3.40.140.10">
    <property type="entry name" value="Cytidine Deaminase, domain 2"/>
    <property type="match status" value="1"/>
</dbReference>
<gene>
    <name evidence="5" type="ORF">AAJ76_2200018137</name>
</gene>
<keyword evidence="3" id="KW-0862">Zinc</keyword>
<dbReference type="CDD" id="cd01285">
    <property type="entry name" value="nucleoside_deaminase"/>
    <property type="match status" value="1"/>
</dbReference>
<dbReference type="InterPro" id="IPR002125">
    <property type="entry name" value="CMP_dCMP_dom"/>
</dbReference>
<keyword evidence="6" id="KW-1185">Reference proteome</keyword>
<evidence type="ECO:0000256" key="3">
    <source>
        <dbReference type="ARBA" id="ARBA00022833"/>
    </source>
</evidence>
<dbReference type="EMBL" id="JPQZ01000022">
    <property type="protein sequence ID" value="KKO75398.1"/>
    <property type="molecule type" value="Genomic_DNA"/>
</dbReference>
<evidence type="ECO:0000259" key="4">
    <source>
        <dbReference type="PROSITE" id="PS51747"/>
    </source>
</evidence>